<gene>
    <name evidence="3" type="ORF">Airi02_041650</name>
</gene>
<feature type="compositionally biased region" description="Low complexity" evidence="1">
    <location>
        <begin position="336"/>
        <end position="345"/>
    </location>
</feature>
<feature type="compositionally biased region" description="Low complexity" evidence="1">
    <location>
        <begin position="315"/>
        <end position="327"/>
    </location>
</feature>
<evidence type="ECO:0000256" key="1">
    <source>
        <dbReference type="SAM" id="MobiDB-lite"/>
    </source>
</evidence>
<feature type="region of interest" description="Disordered" evidence="1">
    <location>
        <begin position="1"/>
        <end position="40"/>
    </location>
</feature>
<reference evidence="3" key="1">
    <citation type="submission" date="2023-03" db="EMBL/GenBank/DDBJ databases">
        <title>Actinoallomurus iriomotensis NBRC 103684.</title>
        <authorList>
            <person name="Ichikawa N."/>
            <person name="Sato H."/>
            <person name="Tonouchi N."/>
        </authorList>
    </citation>
    <scope>NUCLEOTIDE SEQUENCE</scope>
    <source>
        <strain evidence="3">NBRC 103684</strain>
    </source>
</reference>
<feature type="region of interest" description="Disordered" evidence="1">
    <location>
        <begin position="278"/>
        <end position="366"/>
    </location>
</feature>
<keyword evidence="2" id="KW-0812">Transmembrane</keyword>
<feature type="compositionally biased region" description="Basic and acidic residues" evidence="1">
    <location>
        <begin position="1"/>
        <end position="11"/>
    </location>
</feature>
<keyword evidence="4" id="KW-1185">Reference proteome</keyword>
<dbReference type="PRINTS" id="PR01217">
    <property type="entry name" value="PRICHEXTENSN"/>
</dbReference>
<keyword evidence="2" id="KW-0472">Membrane</keyword>
<comment type="caution">
    <text evidence="3">The sequence shown here is derived from an EMBL/GenBank/DDBJ whole genome shotgun (WGS) entry which is preliminary data.</text>
</comment>
<evidence type="ECO:0000313" key="3">
    <source>
        <dbReference type="EMBL" id="GLY86236.1"/>
    </source>
</evidence>
<keyword evidence="2" id="KW-1133">Transmembrane helix</keyword>
<sequence>MGAAKPREHGAPEASAVEGTAADERAAGGSPASALDPGNGPLALVKALRLGGAPTTLPVLAAKSRKRGAPEGSAADESPTAGGSPASAFDPGNGPLALVGALRPGGGPAPLPVLAAKPGKRGAPEGSAADESPVAGGSPASAFDPGNGPLALVSALRPDGGPTPLPALAAKPRERGAPEASAGEGSAADEPVAGGSPASALDPDNGPLALVGALRLGGGPTPLSVLAADLGVGSTSSVAAGQPDIAHVSVRAIYPLCVYVSVLNLVTVRAELGDCGPAPSPPVPPPTPPPPPTQPAPPPSPAPPPPTAPLPPGGTSPAPVAPVVAPAVPAPPTRTPPAAHRPSAPVTAQHHRASGPKAAPAPPRHKNPLTTLMVLVVITAVIAAGAGVAFAAAP</sequence>
<name>A0A9W6S2W5_9ACTN</name>
<dbReference type="EMBL" id="BSTK01000005">
    <property type="protein sequence ID" value="GLY86236.1"/>
    <property type="molecule type" value="Genomic_DNA"/>
</dbReference>
<feature type="region of interest" description="Disordered" evidence="1">
    <location>
        <begin position="59"/>
        <end position="204"/>
    </location>
</feature>
<evidence type="ECO:0000256" key="2">
    <source>
        <dbReference type="SAM" id="Phobius"/>
    </source>
</evidence>
<accession>A0A9W6S2W5</accession>
<feature type="transmembrane region" description="Helical" evidence="2">
    <location>
        <begin position="372"/>
        <end position="393"/>
    </location>
</feature>
<protein>
    <submittedName>
        <fullName evidence="3">Uncharacterized protein</fullName>
    </submittedName>
</protein>
<feature type="compositionally biased region" description="Pro residues" evidence="1">
    <location>
        <begin position="278"/>
        <end position="314"/>
    </location>
</feature>
<organism evidence="3 4">
    <name type="scientific">Actinoallomurus iriomotensis</name>
    <dbReference type="NCBI Taxonomy" id="478107"/>
    <lineage>
        <taxon>Bacteria</taxon>
        <taxon>Bacillati</taxon>
        <taxon>Actinomycetota</taxon>
        <taxon>Actinomycetes</taxon>
        <taxon>Streptosporangiales</taxon>
        <taxon>Thermomonosporaceae</taxon>
        <taxon>Actinoallomurus</taxon>
    </lineage>
</organism>
<evidence type="ECO:0000313" key="4">
    <source>
        <dbReference type="Proteomes" id="UP001165074"/>
    </source>
</evidence>
<dbReference type="AlphaFoldDB" id="A0A9W6S2W5"/>
<proteinExistence type="predicted"/>
<dbReference type="Proteomes" id="UP001165074">
    <property type="component" value="Unassembled WGS sequence"/>
</dbReference>
<feature type="compositionally biased region" description="Low complexity" evidence="1">
    <location>
        <begin position="178"/>
        <end position="191"/>
    </location>
</feature>